<dbReference type="AlphaFoldDB" id="A0A254TM85"/>
<name>A0A254TM85_9BURK</name>
<proteinExistence type="predicted"/>
<protein>
    <submittedName>
        <fullName evidence="1">Uncharacterized protein</fullName>
    </submittedName>
</protein>
<accession>A0A254TM85</accession>
<dbReference type="OrthoDB" id="8780806at2"/>
<gene>
    <name evidence="1" type="ORF">AYR66_26095</name>
</gene>
<dbReference type="EMBL" id="LSTO01000001">
    <property type="protein sequence ID" value="OWW22452.1"/>
    <property type="molecule type" value="Genomic_DNA"/>
</dbReference>
<organism evidence="1 2">
    <name type="scientific">Noviherbaspirillum denitrificans</name>
    <dbReference type="NCBI Taxonomy" id="1968433"/>
    <lineage>
        <taxon>Bacteria</taxon>
        <taxon>Pseudomonadati</taxon>
        <taxon>Pseudomonadota</taxon>
        <taxon>Betaproteobacteria</taxon>
        <taxon>Burkholderiales</taxon>
        <taxon>Oxalobacteraceae</taxon>
        <taxon>Noviherbaspirillum</taxon>
    </lineage>
</organism>
<comment type="caution">
    <text evidence="1">The sequence shown here is derived from an EMBL/GenBank/DDBJ whole genome shotgun (WGS) entry which is preliminary data.</text>
</comment>
<sequence length="174" mass="18285">MSRENDVSAVLQQYAAETGVHSVQKVEQDFVAVAQHVPAEHVTTGLAEAMHSEQTPPFEDMVGEAFERGSDELRVSMLRQLIDGASPAVLKPLIDDGQLPRAANGSGSPAVPIDAALVQDLDVDVVRRLARGAAQEDASVIDRMSEFFAVDPAAGKTLGGAALSVALGKIAEAR</sequence>
<evidence type="ECO:0000313" key="2">
    <source>
        <dbReference type="Proteomes" id="UP000197535"/>
    </source>
</evidence>
<keyword evidence="2" id="KW-1185">Reference proteome</keyword>
<dbReference type="RefSeq" id="WP_088709272.1">
    <property type="nucleotide sequence ID" value="NZ_LSTO01000001.1"/>
</dbReference>
<reference evidence="1 2" key="1">
    <citation type="submission" date="2016-02" db="EMBL/GenBank/DDBJ databases">
        <authorList>
            <person name="Wen L."/>
            <person name="He K."/>
            <person name="Yang H."/>
        </authorList>
    </citation>
    <scope>NUCLEOTIDE SEQUENCE [LARGE SCALE GENOMIC DNA]</scope>
    <source>
        <strain evidence="1 2">TSA40</strain>
    </source>
</reference>
<dbReference type="Proteomes" id="UP000197535">
    <property type="component" value="Unassembled WGS sequence"/>
</dbReference>
<evidence type="ECO:0000313" key="1">
    <source>
        <dbReference type="EMBL" id="OWW22452.1"/>
    </source>
</evidence>